<evidence type="ECO:0000256" key="4">
    <source>
        <dbReference type="ARBA" id="ARBA00023136"/>
    </source>
</evidence>
<evidence type="ECO:0000313" key="7">
    <source>
        <dbReference type="EMBL" id="EJD40989.1"/>
    </source>
</evidence>
<dbReference type="InterPro" id="IPR005178">
    <property type="entry name" value="Ostalpha/TMEM184C"/>
</dbReference>
<dbReference type="FunCoup" id="J0WYI2">
    <property type="interactions" value="16"/>
</dbReference>
<dbReference type="eggNOG" id="KOG2641">
    <property type="taxonomic scope" value="Eukaryota"/>
</dbReference>
<evidence type="ECO:0000256" key="1">
    <source>
        <dbReference type="ARBA" id="ARBA00004141"/>
    </source>
</evidence>
<feature type="transmembrane region" description="Helical" evidence="6">
    <location>
        <begin position="7"/>
        <end position="29"/>
    </location>
</feature>
<feature type="transmembrane region" description="Helical" evidence="6">
    <location>
        <begin position="129"/>
        <end position="154"/>
    </location>
</feature>
<feature type="compositionally biased region" description="Low complexity" evidence="5">
    <location>
        <begin position="525"/>
        <end position="540"/>
    </location>
</feature>
<feature type="compositionally biased region" description="Basic and acidic residues" evidence="5">
    <location>
        <begin position="603"/>
        <end position="625"/>
    </location>
</feature>
<feature type="transmembrane region" description="Helical" evidence="6">
    <location>
        <begin position="35"/>
        <end position="53"/>
    </location>
</feature>
<proteinExistence type="predicted"/>
<organism evidence="7 8">
    <name type="scientific">Auricularia subglabra (strain TFB-10046 / SS5)</name>
    <name type="common">White-rot fungus</name>
    <name type="synonym">Auricularia delicata (strain TFB10046)</name>
    <dbReference type="NCBI Taxonomy" id="717982"/>
    <lineage>
        <taxon>Eukaryota</taxon>
        <taxon>Fungi</taxon>
        <taxon>Dikarya</taxon>
        <taxon>Basidiomycota</taxon>
        <taxon>Agaricomycotina</taxon>
        <taxon>Agaricomycetes</taxon>
        <taxon>Auriculariales</taxon>
        <taxon>Auriculariaceae</taxon>
        <taxon>Auricularia</taxon>
    </lineage>
</organism>
<feature type="transmembrane region" description="Helical" evidence="6">
    <location>
        <begin position="174"/>
        <end position="194"/>
    </location>
</feature>
<evidence type="ECO:0000256" key="2">
    <source>
        <dbReference type="ARBA" id="ARBA00022692"/>
    </source>
</evidence>
<evidence type="ECO:0000256" key="3">
    <source>
        <dbReference type="ARBA" id="ARBA00022989"/>
    </source>
</evidence>
<reference evidence="8" key="1">
    <citation type="journal article" date="2012" name="Science">
        <title>The Paleozoic origin of enzymatic lignin decomposition reconstructed from 31 fungal genomes.</title>
        <authorList>
            <person name="Floudas D."/>
            <person name="Binder M."/>
            <person name="Riley R."/>
            <person name="Barry K."/>
            <person name="Blanchette R.A."/>
            <person name="Henrissat B."/>
            <person name="Martinez A.T."/>
            <person name="Otillar R."/>
            <person name="Spatafora J.W."/>
            <person name="Yadav J.S."/>
            <person name="Aerts A."/>
            <person name="Benoit I."/>
            <person name="Boyd A."/>
            <person name="Carlson A."/>
            <person name="Copeland A."/>
            <person name="Coutinho P.M."/>
            <person name="de Vries R.P."/>
            <person name="Ferreira P."/>
            <person name="Findley K."/>
            <person name="Foster B."/>
            <person name="Gaskell J."/>
            <person name="Glotzer D."/>
            <person name="Gorecki P."/>
            <person name="Heitman J."/>
            <person name="Hesse C."/>
            <person name="Hori C."/>
            <person name="Igarashi K."/>
            <person name="Jurgens J.A."/>
            <person name="Kallen N."/>
            <person name="Kersten P."/>
            <person name="Kohler A."/>
            <person name="Kuees U."/>
            <person name="Kumar T.K.A."/>
            <person name="Kuo A."/>
            <person name="LaButti K."/>
            <person name="Larrondo L.F."/>
            <person name="Lindquist E."/>
            <person name="Ling A."/>
            <person name="Lombard V."/>
            <person name="Lucas S."/>
            <person name="Lundell T."/>
            <person name="Martin R."/>
            <person name="McLaughlin D.J."/>
            <person name="Morgenstern I."/>
            <person name="Morin E."/>
            <person name="Murat C."/>
            <person name="Nagy L.G."/>
            <person name="Nolan M."/>
            <person name="Ohm R.A."/>
            <person name="Patyshakuliyeva A."/>
            <person name="Rokas A."/>
            <person name="Ruiz-Duenas F.J."/>
            <person name="Sabat G."/>
            <person name="Salamov A."/>
            <person name="Samejima M."/>
            <person name="Schmutz J."/>
            <person name="Slot J.C."/>
            <person name="St John F."/>
            <person name="Stenlid J."/>
            <person name="Sun H."/>
            <person name="Sun S."/>
            <person name="Syed K."/>
            <person name="Tsang A."/>
            <person name="Wiebenga A."/>
            <person name="Young D."/>
            <person name="Pisabarro A."/>
            <person name="Eastwood D.C."/>
            <person name="Martin F."/>
            <person name="Cullen D."/>
            <person name="Grigoriev I.V."/>
            <person name="Hibbett D.S."/>
        </authorList>
    </citation>
    <scope>NUCLEOTIDE SEQUENCE [LARGE SCALE GENOMIC DNA]</scope>
    <source>
        <strain evidence="8">TFB10046</strain>
    </source>
</reference>
<dbReference type="SMART" id="SM01417">
    <property type="entry name" value="Solute_trans_a"/>
    <property type="match status" value="1"/>
</dbReference>
<dbReference type="EMBL" id="JH687797">
    <property type="protein sequence ID" value="EJD40989.1"/>
    <property type="molecule type" value="Genomic_DNA"/>
</dbReference>
<dbReference type="GO" id="GO:0016020">
    <property type="term" value="C:membrane"/>
    <property type="evidence" value="ECO:0007669"/>
    <property type="project" value="UniProtKB-SubCell"/>
</dbReference>
<comment type="subcellular location">
    <subcellularLocation>
        <location evidence="1">Membrane</location>
        <topology evidence="1">Multi-pass membrane protein</topology>
    </subcellularLocation>
</comment>
<evidence type="ECO:0000256" key="6">
    <source>
        <dbReference type="SAM" id="Phobius"/>
    </source>
</evidence>
<dbReference type="OrthoDB" id="5348404at2759"/>
<dbReference type="AlphaFoldDB" id="J0WYI2"/>
<gene>
    <name evidence="7" type="ORF">AURDEDRAFT_169968</name>
</gene>
<keyword evidence="3 6" id="KW-1133">Transmembrane helix</keyword>
<evidence type="ECO:0000313" key="8">
    <source>
        <dbReference type="Proteomes" id="UP000006514"/>
    </source>
</evidence>
<feature type="region of interest" description="Disordered" evidence="5">
    <location>
        <begin position="647"/>
        <end position="686"/>
    </location>
</feature>
<feature type="region of interest" description="Disordered" evidence="5">
    <location>
        <begin position="575"/>
        <end position="633"/>
    </location>
</feature>
<dbReference type="Pfam" id="PF03619">
    <property type="entry name" value="Solute_trans_a"/>
    <property type="match status" value="1"/>
</dbReference>
<feature type="compositionally biased region" description="Basic and acidic residues" evidence="5">
    <location>
        <begin position="647"/>
        <end position="671"/>
    </location>
</feature>
<keyword evidence="2 6" id="KW-0812">Transmembrane</keyword>
<feature type="region of interest" description="Disordered" evidence="5">
    <location>
        <begin position="312"/>
        <end position="369"/>
    </location>
</feature>
<dbReference type="OMA" id="CPHTITH"/>
<keyword evidence="4 6" id="KW-0472">Membrane</keyword>
<dbReference type="Proteomes" id="UP000006514">
    <property type="component" value="Unassembled WGS sequence"/>
</dbReference>
<dbReference type="InParanoid" id="J0WYI2"/>
<sequence length="686" mass="77015">MVIRIMVMVPIYAIASLISLVSLEAAFVIDAIRDIYEAFVIYCFFQLLIGYLGGERSLLILLHGRPPKYHVFPVTLFKQELDASDPYTFLNLKRGIMQYVQVKPLLAIATVVLKAVGKYNEGDLRPDGGYLYISIVYNVSICVSLYCLAMFWLVVNDDLKPFRPMPKFLCVKGILFFSFWQALAISILVAAGAIRSLGPYTDSEHISLALTDTLICFEMPLFAIAHMYAFSARDYEDKETQYAARMRFWFALRDACGVRDLVEDFRATLRGEGFGYRMFEPAEGAVHQGVGRERRIRAGLRYAQGGKKKYWLPMPRESLGPRGTTPALPTRDEEERVHLAPDLQQDSDEDDRLEDPLIPGGSHSNQEELEAEGLGLRFDAPEAQEEAVYAYSRGMLFGDYGYPVIDVSSERARHEMWAEEERILRHERAAAFSPVFGPASARISAAGYGAVDSSRSRPVWGSLATEPHDYFGAGPGRPSEESAVSPTQIHGPPVIDFEHDRIPDMGEGSRGSPGVRLGWARTGTPRASRPPSAVPSRPASTAFRDAAVDVVDEGYDSPSTPVLHNSKAVDLVVEDHDAEEERRTRVRRKGEPVLKANLGRVYRRVDQEPALQRRDSQEQRRRDSPREEEEGLIEAVEEVVEGVVGKVVDRQRVVSPPHEREAEERRDEPRRTPWFAPSIEEGNPWA</sequence>
<keyword evidence="8" id="KW-1185">Reference proteome</keyword>
<dbReference type="KEGG" id="adl:AURDEDRAFT_169968"/>
<feature type="compositionally biased region" description="Basic and acidic residues" evidence="5">
    <location>
        <begin position="330"/>
        <end position="339"/>
    </location>
</feature>
<accession>J0WYI2</accession>
<dbReference type="PANTHER" id="PTHR23423">
    <property type="entry name" value="ORGANIC SOLUTE TRANSPORTER-RELATED"/>
    <property type="match status" value="1"/>
</dbReference>
<protein>
    <submittedName>
        <fullName evidence="7">DUF300-domain-containing protein</fullName>
    </submittedName>
</protein>
<feature type="region of interest" description="Disordered" evidence="5">
    <location>
        <begin position="506"/>
        <end position="541"/>
    </location>
</feature>
<name>J0WYI2_AURST</name>
<evidence type="ECO:0000256" key="5">
    <source>
        <dbReference type="SAM" id="MobiDB-lite"/>
    </source>
</evidence>